<accession>A0A2V1K6J9</accession>
<name>A0A2V1K6J9_9ACTO</name>
<evidence type="ECO:0000256" key="1">
    <source>
        <dbReference type="SAM" id="Phobius"/>
    </source>
</evidence>
<protein>
    <submittedName>
        <fullName evidence="2">Uncharacterized protein</fullName>
    </submittedName>
</protein>
<dbReference type="AlphaFoldDB" id="A0A2V1K6J9"/>
<keyword evidence="1" id="KW-1133">Transmembrane helix</keyword>
<dbReference type="EMBL" id="QETB01000001">
    <property type="protein sequence ID" value="PWF27076.1"/>
    <property type="molecule type" value="Genomic_DNA"/>
</dbReference>
<comment type="caution">
    <text evidence="2">The sequence shown here is derived from an EMBL/GenBank/DDBJ whole genome shotgun (WGS) entry which is preliminary data.</text>
</comment>
<dbReference type="OrthoDB" id="2187082at2"/>
<evidence type="ECO:0000313" key="3">
    <source>
        <dbReference type="Proteomes" id="UP000245283"/>
    </source>
</evidence>
<reference evidence="3" key="1">
    <citation type="submission" date="2018-05" db="EMBL/GenBank/DDBJ databases">
        <authorList>
            <person name="Li Y."/>
        </authorList>
    </citation>
    <scope>NUCLEOTIDE SEQUENCE [LARGE SCALE GENOMIC DNA]</scope>
    <source>
        <strain evidence="3">sk1b4</strain>
    </source>
</reference>
<keyword evidence="1" id="KW-0812">Transmembrane</keyword>
<organism evidence="2 3">
    <name type="scientific">Ancrocorticia populi</name>
    <dbReference type="NCBI Taxonomy" id="2175228"/>
    <lineage>
        <taxon>Bacteria</taxon>
        <taxon>Bacillati</taxon>
        <taxon>Actinomycetota</taxon>
        <taxon>Actinomycetes</taxon>
        <taxon>Actinomycetales</taxon>
        <taxon>Actinomycetaceae</taxon>
        <taxon>Ancrocorticia</taxon>
    </lineage>
</organism>
<keyword evidence="1" id="KW-0472">Membrane</keyword>
<evidence type="ECO:0000313" key="2">
    <source>
        <dbReference type="EMBL" id="PWF27076.1"/>
    </source>
</evidence>
<sequence length="67" mass="6870">MNMLEQVLDLFQKFVVIGGALWLAWGAIVAGIGLKDSNGPDIKSGLWQVVGGGMIIAAGALFGAVAL</sequence>
<feature type="transmembrane region" description="Helical" evidence="1">
    <location>
        <begin position="14"/>
        <end position="34"/>
    </location>
</feature>
<feature type="transmembrane region" description="Helical" evidence="1">
    <location>
        <begin position="46"/>
        <end position="66"/>
    </location>
</feature>
<gene>
    <name evidence="2" type="ORF">DD236_01320</name>
</gene>
<keyword evidence="3" id="KW-1185">Reference proteome</keyword>
<dbReference type="Proteomes" id="UP000245283">
    <property type="component" value="Unassembled WGS sequence"/>
</dbReference>
<proteinExistence type="predicted"/>